<accession>A0A2M8L2H9</accession>
<evidence type="ECO:0000259" key="1">
    <source>
        <dbReference type="PROSITE" id="PS51379"/>
    </source>
</evidence>
<comment type="caution">
    <text evidence="2">The sequence shown here is derived from an EMBL/GenBank/DDBJ whole genome shotgun (WGS) entry which is preliminary data.</text>
</comment>
<gene>
    <name evidence="2" type="ORF">COU93_00560</name>
</gene>
<evidence type="ECO:0000313" key="3">
    <source>
        <dbReference type="Proteomes" id="UP000229766"/>
    </source>
</evidence>
<dbReference type="EMBL" id="PFEI01000032">
    <property type="protein sequence ID" value="PJE67106.1"/>
    <property type="molecule type" value="Genomic_DNA"/>
</dbReference>
<dbReference type="InterPro" id="IPR017896">
    <property type="entry name" value="4Fe4S_Fe-S-bd"/>
</dbReference>
<dbReference type="Gene3D" id="3.30.70.20">
    <property type="match status" value="1"/>
</dbReference>
<dbReference type="Proteomes" id="UP000229766">
    <property type="component" value="Unassembled WGS sequence"/>
</dbReference>
<dbReference type="PROSITE" id="PS51379">
    <property type="entry name" value="4FE4S_FER_2"/>
    <property type="match status" value="1"/>
</dbReference>
<sequence>MTKIIYVDPNKCIGCNTCPLLNPETFEI</sequence>
<reference evidence="3" key="1">
    <citation type="submission" date="2017-09" db="EMBL/GenBank/DDBJ databases">
        <title>Depth-based differentiation of microbial function through sediment-hosted aquifers and enrichment of novel symbionts in the deep terrestrial subsurface.</title>
        <authorList>
            <person name="Probst A.J."/>
            <person name="Ladd B."/>
            <person name="Jarett J.K."/>
            <person name="Geller-Mcgrath D.E."/>
            <person name="Sieber C.M.K."/>
            <person name="Emerson J.B."/>
            <person name="Anantharaman K."/>
            <person name="Thomas B.C."/>
            <person name="Malmstrom R."/>
            <person name="Stieglmeier M."/>
            <person name="Klingl A."/>
            <person name="Woyke T."/>
            <person name="Ryan C.M."/>
            <person name="Banfield J.F."/>
        </authorList>
    </citation>
    <scope>NUCLEOTIDE SEQUENCE [LARGE SCALE GENOMIC DNA]</scope>
</reference>
<feature type="non-terminal residue" evidence="2">
    <location>
        <position position="28"/>
    </location>
</feature>
<dbReference type="SUPFAM" id="SSF54862">
    <property type="entry name" value="4Fe-4S ferredoxins"/>
    <property type="match status" value="1"/>
</dbReference>
<proteinExistence type="predicted"/>
<evidence type="ECO:0000313" key="2">
    <source>
        <dbReference type="EMBL" id="PJE67106.1"/>
    </source>
</evidence>
<protein>
    <submittedName>
        <fullName evidence="2">Ferredoxin</fullName>
    </submittedName>
</protein>
<name>A0A2M8L2H9_9BACT</name>
<feature type="domain" description="4Fe-4S ferredoxin-type" evidence="1">
    <location>
        <begin position="3"/>
        <end position="28"/>
    </location>
</feature>
<dbReference type="Pfam" id="PF13370">
    <property type="entry name" value="Fer4_13"/>
    <property type="match status" value="1"/>
</dbReference>
<organism evidence="2 3">
    <name type="scientific">Candidatus Shapirobacteria bacterium CG10_big_fil_rev_8_21_14_0_10_36_6</name>
    <dbReference type="NCBI Taxonomy" id="1974886"/>
    <lineage>
        <taxon>Bacteria</taxon>
        <taxon>Candidatus Shapironibacteriota</taxon>
    </lineage>
</organism>
<dbReference type="AlphaFoldDB" id="A0A2M8L2H9"/>